<feature type="compositionally biased region" description="Low complexity" evidence="2">
    <location>
        <begin position="1"/>
        <end position="15"/>
    </location>
</feature>
<dbReference type="NCBIfam" id="TIGR03349">
    <property type="entry name" value="IV_VI_DotU"/>
    <property type="match status" value="1"/>
</dbReference>
<comment type="caution">
    <text evidence="5">The sequence shown here is derived from an EMBL/GenBank/DDBJ whole genome shotgun (WGS) entry which is preliminary data.</text>
</comment>
<dbReference type="Pfam" id="PF00691">
    <property type="entry name" value="OmpA"/>
    <property type="match status" value="1"/>
</dbReference>
<dbReference type="PROSITE" id="PS51123">
    <property type="entry name" value="OMPA_2"/>
    <property type="match status" value="1"/>
</dbReference>
<dbReference type="CDD" id="cd07185">
    <property type="entry name" value="OmpA_C-like"/>
    <property type="match status" value="1"/>
</dbReference>
<keyword evidence="3" id="KW-1133">Transmembrane helix</keyword>
<evidence type="ECO:0000256" key="2">
    <source>
        <dbReference type="SAM" id="MobiDB-lite"/>
    </source>
</evidence>
<feature type="transmembrane region" description="Helical" evidence="3">
    <location>
        <begin position="237"/>
        <end position="259"/>
    </location>
</feature>
<evidence type="ECO:0000256" key="1">
    <source>
        <dbReference type="PROSITE-ProRule" id="PRU00473"/>
    </source>
</evidence>
<dbReference type="PANTHER" id="PTHR38033">
    <property type="entry name" value="MEMBRANE PROTEIN-RELATED"/>
    <property type="match status" value="1"/>
</dbReference>
<reference evidence="5 6" key="1">
    <citation type="submission" date="2019-03" db="EMBL/GenBank/DDBJ databases">
        <title>Genomic Encyclopedia of Type Strains, Phase IV (KMG-IV): sequencing the most valuable type-strain genomes for metagenomic binning, comparative biology and taxonomic classification.</title>
        <authorList>
            <person name="Goeker M."/>
        </authorList>
    </citation>
    <scope>NUCLEOTIDE SEQUENCE [LARGE SCALE GENOMIC DNA]</scope>
    <source>
        <strain evidence="5 6">DSM 24830</strain>
    </source>
</reference>
<protein>
    <submittedName>
        <fullName evidence="5">Type VI secretion system protein ImpK</fullName>
    </submittedName>
</protein>
<dbReference type="AlphaFoldDB" id="A0A4R1F4N0"/>
<dbReference type="InterPro" id="IPR038522">
    <property type="entry name" value="T4/T6SS_DotU_sf"/>
</dbReference>
<keyword evidence="1 3" id="KW-0472">Membrane</keyword>
<name>A0A4R1F4N0_9GAMM</name>
<evidence type="ECO:0000313" key="5">
    <source>
        <dbReference type="EMBL" id="TCJ87479.1"/>
    </source>
</evidence>
<dbReference type="InterPro" id="IPR006665">
    <property type="entry name" value="OmpA-like"/>
</dbReference>
<evidence type="ECO:0000259" key="4">
    <source>
        <dbReference type="PROSITE" id="PS51123"/>
    </source>
</evidence>
<keyword evidence="3" id="KW-0812">Transmembrane</keyword>
<dbReference type="NCBIfam" id="NF038228">
    <property type="entry name" value="IcmH_DotU_IVB"/>
    <property type="match status" value="1"/>
</dbReference>
<dbReference type="Gene3D" id="1.25.40.590">
    <property type="entry name" value="Type IV / VI secretion system, DotU"/>
    <property type="match status" value="1"/>
</dbReference>
<dbReference type="RefSeq" id="WP_131905750.1">
    <property type="nucleotide sequence ID" value="NZ_BAAAFU010000004.1"/>
</dbReference>
<dbReference type="SUPFAM" id="SSF103088">
    <property type="entry name" value="OmpA-like"/>
    <property type="match status" value="1"/>
</dbReference>
<dbReference type="Pfam" id="PF09850">
    <property type="entry name" value="DotU"/>
    <property type="match status" value="1"/>
</dbReference>
<organism evidence="5 6">
    <name type="scientific">Cocleimonas flava</name>
    <dbReference type="NCBI Taxonomy" id="634765"/>
    <lineage>
        <taxon>Bacteria</taxon>
        <taxon>Pseudomonadati</taxon>
        <taxon>Pseudomonadota</taxon>
        <taxon>Gammaproteobacteria</taxon>
        <taxon>Thiotrichales</taxon>
        <taxon>Thiotrichaceae</taxon>
        <taxon>Cocleimonas</taxon>
    </lineage>
</organism>
<evidence type="ECO:0000256" key="3">
    <source>
        <dbReference type="SAM" id="Phobius"/>
    </source>
</evidence>
<dbReference type="EMBL" id="SMFQ01000003">
    <property type="protein sequence ID" value="TCJ87479.1"/>
    <property type="molecule type" value="Genomic_DNA"/>
</dbReference>
<dbReference type="Proteomes" id="UP000294887">
    <property type="component" value="Unassembled WGS sequence"/>
</dbReference>
<sequence>MSNSDDPFFSSGGSDHTIIRPVPGGRRQDIERQVEFNTSSEGSEIPLHNLGKINPLESAASALLAIISRLYNSPSHNNPEQLKRKLVDEIKAFNLSAEKEGYDQQTIENARYALCTTIDEAIFNTPWGHESGWGENSLLSIFHQEVSGGDQFFHSLKDIGQNPSKNIDLLELKYVCLALGFQGRYRIVNAGKEKLFQIRNWLSELIRKQRGSIEPLLSPHWQGVETEAKGLSKTIPLWVSIAVACALLLALFLGLYSLLNSKAEPVKREIVKLDVPEVPIPPKISEIEAIRAQLPIEIGKEYVDVRPRENDGRTLIELRGDRGLFASGSDRITQQREPLIKRIATIIAAPEYNAHSIRVIGHTDNVPIRNSIRFADNFALSKARATTVKEMLQDFAPNLRNRITVQGKGDIEPLDARSTKDARAKNRRVEIILD</sequence>
<dbReference type="Gene3D" id="3.30.1330.60">
    <property type="entry name" value="OmpA-like domain"/>
    <property type="match status" value="1"/>
</dbReference>
<dbReference type="PANTHER" id="PTHR38033:SF1">
    <property type="entry name" value="DOTU FAMILY TYPE IV_VI SECRETION SYSTEM PROTEIN"/>
    <property type="match status" value="1"/>
</dbReference>
<dbReference type="OrthoDB" id="9815217at2"/>
<dbReference type="InterPro" id="IPR036737">
    <property type="entry name" value="OmpA-like_sf"/>
</dbReference>
<proteinExistence type="predicted"/>
<feature type="domain" description="OmpA-like" evidence="4">
    <location>
        <begin position="312"/>
        <end position="434"/>
    </location>
</feature>
<gene>
    <name evidence="5" type="ORF">EV695_1989</name>
</gene>
<accession>A0A4R1F4N0</accession>
<evidence type="ECO:0000313" key="6">
    <source>
        <dbReference type="Proteomes" id="UP000294887"/>
    </source>
</evidence>
<keyword evidence="6" id="KW-1185">Reference proteome</keyword>
<dbReference type="GO" id="GO:0016020">
    <property type="term" value="C:membrane"/>
    <property type="evidence" value="ECO:0007669"/>
    <property type="project" value="UniProtKB-UniRule"/>
</dbReference>
<dbReference type="InterPro" id="IPR017732">
    <property type="entry name" value="T4/T6SS_DotU"/>
</dbReference>
<feature type="region of interest" description="Disordered" evidence="2">
    <location>
        <begin position="1"/>
        <end position="27"/>
    </location>
</feature>